<keyword evidence="2" id="KW-0732">Signal</keyword>
<feature type="transmembrane region" description="Helical" evidence="1">
    <location>
        <begin position="254"/>
        <end position="276"/>
    </location>
</feature>
<sequence>MKLFFHLFALTLFFLDNGVSGVGSDKLSVSVMEGDSVIFHTGVDTKHQEDIKWYFFDTRIAQISGDLSKICIDVQCNEGTERYRDRLKLDHQTGSLTIMNTRTTDSGDYELKIISSTSSSEKMFNVTVSGVSAAERDEIKRKSVNEGESVTLGSDKTKSPNDELKWYFNEILIAVISGDQSKICSDDECKERFRDRLKLDHQTGSLTIINSMTTDSGEYKLQITSSVRSSRITRIKIFSVRVNAVPDSSLSPGAVAGIVIVVLLVVAAAAAGVIYCRRRRHTAVPQNDVDANNSQLEEAKRLSGT</sequence>
<feature type="chain" id="PRO_5044649714" evidence="2">
    <location>
        <begin position="22"/>
        <end position="305"/>
    </location>
</feature>
<protein>
    <submittedName>
        <fullName evidence="5 6">Carcinoembryonic antigen-related cell adhesion molecule 1-like</fullName>
    </submittedName>
</protein>
<feature type="domain" description="Immunoglobulin" evidence="3">
    <location>
        <begin position="26"/>
        <end position="129"/>
    </location>
</feature>
<evidence type="ECO:0000313" key="5">
    <source>
        <dbReference type="RefSeq" id="XP_026054491.1"/>
    </source>
</evidence>
<dbReference type="GeneID" id="113040347"/>
<proteinExistence type="predicted"/>
<dbReference type="Pfam" id="PF07686">
    <property type="entry name" value="V-set"/>
    <property type="match status" value="1"/>
</dbReference>
<name>A0A6P6J9F9_CARAU</name>
<dbReference type="InterPro" id="IPR003599">
    <property type="entry name" value="Ig_sub"/>
</dbReference>
<keyword evidence="1" id="KW-1133">Transmembrane helix</keyword>
<reference evidence="5 6" key="1">
    <citation type="submission" date="2025-04" db="UniProtKB">
        <authorList>
            <consortium name="RefSeq"/>
        </authorList>
    </citation>
    <scope>IDENTIFICATION</scope>
    <source>
        <strain evidence="5 6">Wakin</strain>
        <tissue evidence="5 6">Muscle</tissue>
    </source>
</reference>
<dbReference type="PANTHER" id="PTHR21063:SF4">
    <property type="entry name" value="CD48 ANTIGEN-RELATED"/>
    <property type="match status" value="1"/>
</dbReference>
<organism evidence="4 6">
    <name type="scientific">Carassius auratus</name>
    <name type="common">Goldfish</name>
    <dbReference type="NCBI Taxonomy" id="7957"/>
    <lineage>
        <taxon>Eukaryota</taxon>
        <taxon>Metazoa</taxon>
        <taxon>Chordata</taxon>
        <taxon>Craniata</taxon>
        <taxon>Vertebrata</taxon>
        <taxon>Euteleostomi</taxon>
        <taxon>Actinopterygii</taxon>
        <taxon>Neopterygii</taxon>
        <taxon>Teleostei</taxon>
        <taxon>Ostariophysi</taxon>
        <taxon>Cypriniformes</taxon>
        <taxon>Cyprinidae</taxon>
        <taxon>Cyprininae</taxon>
        <taxon>Carassius</taxon>
    </lineage>
</organism>
<dbReference type="SUPFAM" id="SSF48726">
    <property type="entry name" value="Immunoglobulin"/>
    <property type="match status" value="2"/>
</dbReference>
<keyword evidence="4" id="KW-1185">Reference proteome</keyword>
<keyword evidence="1" id="KW-0812">Transmembrane</keyword>
<feature type="signal peptide" evidence="2">
    <location>
        <begin position="1"/>
        <end position="21"/>
    </location>
</feature>
<dbReference type="Gene3D" id="2.60.40.10">
    <property type="entry name" value="Immunoglobulins"/>
    <property type="match status" value="2"/>
</dbReference>
<dbReference type="InterPro" id="IPR036179">
    <property type="entry name" value="Ig-like_dom_sf"/>
</dbReference>
<keyword evidence="1" id="KW-0472">Membrane</keyword>
<dbReference type="KEGG" id="caua:113040347"/>
<dbReference type="RefSeq" id="XP_026054491.1">
    <property type="nucleotide sequence ID" value="XM_026198706.1"/>
</dbReference>
<evidence type="ECO:0000313" key="4">
    <source>
        <dbReference type="Proteomes" id="UP000515129"/>
    </source>
</evidence>
<dbReference type="InterPro" id="IPR013783">
    <property type="entry name" value="Ig-like_fold"/>
</dbReference>
<accession>A0A6P6J9F9</accession>
<evidence type="ECO:0000256" key="1">
    <source>
        <dbReference type="SAM" id="Phobius"/>
    </source>
</evidence>
<feature type="domain" description="Immunoglobulin" evidence="3">
    <location>
        <begin position="139"/>
        <end position="243"/>
    </location>
</feature>
<dbReference type="RefSeq" id="XP_026054492.1">
    <property type="nucleotide sequence ID" value="XM_026198707.1"/>
</dbReference>
<gene>
    <name evidence="5 6" type="primary">LOC113040347</name>
</gene>
<dbReference type="OrthoDB" id="8741746at2759"/>
<dbReference type="PANTHER" id="PTHR21063">
    <property type="entry name" value="LFA-3"/>
    <property type="match status" value="1"/>
</dbReference>
<dbReference type="SMART" id="SM00409">
    <property type="entry name" value="IG"/>
    <property type="match status" value="2"/>
</dbReference>
<dbReference type="GeneTree" id="ENSGT01050000244806"/>
<evidence type="ECO:0000313" key="6">
    <source>
        <dbReference type="RefSeq" id="XP_026054492.1"/>
    </source>
</evidence>
<dbReference type="AlphaFoldDB" id="A0A6P6J9F9"/>
<evidence type="ECO:0000256" key="2">
    <source>
        <dbReference type="SAM" id="SignalP"/>
    </source>
</evidence>
<dbReference type="Proteomes" id="UP000515129">
    <property type="component" value="Chromosome 22"/>
</dbReference>
<evidence type="ECO:0000259" key="3">
    <source>
        <dbReference type="SMART" id="SM00409"/>
    </source>
</evidence>
<dbReference type="InterPro" id="IPR013106">
    <property type="entry name" value="Ig_V-set"/>
</dbReference>